<evidence type="ECO:0000256" key="2">
    <source>
        <dbReference type="ARBA" id="ARBA00012528"/>
    </source>
</evidence>
<evidence type="ECO:0000256" key="3">
    <source>
        <dbReference type="ARBA" id="ARBA00034247"/>
    </source>
</evidence>
<dbReference type="Proteomes" id="UP000242181">
    <property type="component" value="Unassembled WGS sequence"/>
</dbReference>
<dbReference type="InterPro" id="IPR043128">
    <property type="entry name" value="Rev_trsase/Diguanyl_cyclase"/>
</dbReference>
<dbReference type="PANTHER" id="PTHR45138:SF9">
    <property type="entry name" value="DIGUANYLATE CYCLASE DGCM-RELATED"/>
    <property type="match status" value="1"/>
</dbReference>
<dbReference type="EMBL" id="PXYH01000002">
    <property type="protein sequence ID" value="PSJ47182.1"/>
    <property type="molecule type" value="Genomic_DNA"/>
</dbReference>
<feature type="domain" description="GGDEF" evidence="6">
    <location>
        <begin position="416"/>
        <end position="550"/>
    </location>
</feature>
<dbReference type="Pfam" id="PF00990">
    <property type="entry name" value="GGDEF"/>
    <property type="match status" value="1"/>
</dbReference>
<dbReference type="EC" id="2.7.7.65" evidence="2"/>
<feature type="transmembrane region" description="Helical" evidence="4">
    <location>
        <begin position="342"/>
        <end position="361"/>
    </location>
</feature>
<evidence type="ECO:0000256" key="1">
    <source>
        <dbReference type="ARBA" id="ARBA00001946"/>
    </source>
</evidence>
<keyword evidence="4" id="KW-1133">Transmembrane helix</keyword>
<dbReference type="NCBIfam" id="TIGR00254">
    <property type="entry name" value="GGDEF"/>
    <property type="match status" value="1"/>
</dbReference>
<dbReference type="CDD" id="cd01949">
    <property type="entry name" value="GGDEF"/>
    <property type="match status" value="1"/>
</dbReference>
<keyword evidence="4" id="KW-0812">Transmembrane</keyword>
<accession>A0A2P7RAI8</accession>
<dbReference type="InterPro" id="IPR050469">
    <property type="entry name" value="Diguanylate_Cyclase"/>
</dbReference>
<protein>
    <recommendedName>
        <fullName evidence="2">diguanylate cyclase</fullName>
        <ecNumber evidence="2">2.7.7.65</ecNumber>
    </recommendedName>
</protein>
<evidence type="ECO:0000259" key="6">
    <source>
        <dbReference type="PROSITE" id="PS50887"/>
    </source>
</evidence>
<dbReference type="PROSITE" id="PS50887">
    <property type="entry name" value="GGDEF"/>
    <property type="match status" value="1"/>
</dbReference>
<evidence type="ECO:0000256" key="4">
    <source>
        <dbReference type="SAM" id="Phobius"/>
    </source>
</evidence>
<keyword evidence="5" id="KW-0732">Signal</keyword>
<dbReference type="InterPro" id="IPR000160">
    <property type="entry name" value="GGDEF_dom"/>
</dbReference>
<sequence length="574" mass="63520">MLQHHCTRIVMRLLGLCLLILSPAWAATPAGVLVLNSHQYGVPIPDNITRGAVAALTEHGVGLERIYVEHLDLLRPGADIPALAAQLGHKLAGREVGLVITITQPAYDFIQQYPIVPAGVPLLASTAPTHPPGLVRGRHPSLAVPWQPDIAATLASMRRLFPERSRLLVITGANDRFLPVRDALQQALEQMAQPFEAELTDRLGYEQMLARVRNQPDDALILYSPYFSDLSGRSFIPADVALQVSSLARQPLFVTLDAYMDEGVLGGVVLRTADIGRQMGTLAAQLLRGERPFDPSLLAGLALSEPQFHWRQLGRWQLTRAQLPAGSRILGEPASLWREHRWLLLGGGAVMALLALMLVLLTGQNLRRASSEQLVRRLNQELEKQVRTDFLTGLYNRRYMMALLEQELARAGRYGSPFSLVMLDIDLFKQINDTHGHGTGDRVLMHVAALCRETLRKMDVVARIGGEEFLLLLPETGEEEARMAAERLRQIIQRRPYRQGDGQWIGVTVSMGIAGWRAEDDDMDPLLKRADDALYLAKRLGRNRVCDQREQAARMAAGATAAARELNTGQPLSS</sequence>
<dbReference type="PANTHER" id="PTHR45138">
    <property type="entry name" value="REGULATORY COMPONENTS OF SENSORY TRANSDUCTION SYSTEM"/>
    <property type="match status" value="1"/>
</dbReference>
<feature type="signal peptide" evidence="5">
    <location>
        <begin position="1"/>
        <end position="26"/>
    </location>
</feature>
<evidence type="ECO:0000256" key="5">
    <source>
        <dbReference type="SAM" id="SignalP"/>
    </source>
</evidence>
<dbReference type="Gene3D" id="3.30.70.270">
    <property type="match status" value="1"/>
</dbReference>
<organism evidence="7 8">
    <name type="scientific">Zobellella taiwanensis</name>
    <dbReference type="NCBI Taxonomy" id="347535"/>
    <lineage>
        <taxon>Bacteria</taxon>
        <taxon>Pseudomonadati</taxon>
        <taxon>Pseudomonadota</taxon>
        <taxon>Gammaproteobacteria</taxon>
        <taxon>Aeromonadales</taxon>
        <taxon>Aeromonadaceae</taxon>
        <taxon>Zobellella</taxon>
    </lineage>
</organism>
<reference evidence="7 8" key="1">
    <citation type="submission" date="2018-03" db="EMBL/GenBank/DDBJ databases">
        <title>The draft genome of Zobellella taiwanensis JCM 13381.</title>
        <authorList>
            <person name="Liu L."/>
            <person name="Li L."/>
            <person name="Wang T."/>
            <person name="Zhang X."/>
            <person name="Liang L."/>
        </authorList>
    </citation>
    <scope>NUCLEOTIDE SEQUENCE [LARGE SCALE GENOMIC DNA]</scope>
    <source>
        <strain evidence="7 8">JCM 13381</strain>
    </source>
</reference>
<dbReference type="GO" id="GO:0052621">
    <property type="term" value="F:diguanylate cyclase activity"/>
    <property type="evidence" value="ECO:0007669"/>
    <property type="project" value="UniProtKB-EC"/>
</dbReference>
<keyword evidence="4" id="KW-0472">Membrane</keyword>
<dbReference type="OrthoDB" id="9812260at2"/>
<comment type="catalytic activity">
    <reaction evidence="3">
        <text>2 GTP = 3',3'-c-di-GMP + 2 diphosphate</text>
        <dbReference type="Rhea" id="RHEA:24898"/>
        <dbReference type="ChEBI" id="CHEBI:33019"/>
        <dbReference type="ChEBI" id="CHEBI:37565"/>
        <dbReference type="ChEBI" id="CHEBI:58805"/>
        <dbReference type="EC" id="2.7.7.65"/>
    </reaction>
</comment>
<dbReference type="FunFam" id="3.30.70.270:FF:000001">
    <property type="entry name" value="Diguanylate cyclase domain protein"/>
    <property type="match status" value="1"/>
</dbReference>
<comment type="caution">
    <text evidence="7">The sequence shown here is derived from an EMBL/GenBank/DDBJ whole genome shotgun (WGS) entry which is preliminary data.</text>
</comment>
<proteinExistence type="predicted"/>
<dbReference type="InterPro" id="IPR029787">
    <property type="entry name" value="Nucleotide_cyclase"/>
</dbReference>
<dbReference type="AlphaFoldDB" id="A0A2P7RAI8"/>
<evidence type="ECO:0000313" key="7">
    <source>
        <dbReference type="EMBL" id="PSJ47182.1"/>
    </source>
</evidence>
<name>A0A2P7RAI8_9GAMM</name>
<feature type="chain" id="PRO_5015126170" description="diguanylate cyclase" evidence="5">
    <location>
        <begin position="27"/>
        <end position="574"/>
    </location>
</feature>
<dbReference type="SUPFAM" id="SSF55073">
    <property type="entry name" value="Nucleotide cyclase"/>
    <property type="match status" value="1"/>
</dbReference>
<dbReference type="SMART" id="SM00267">
    <property type="entry name" value="GGDEF"/>
    <property type="match status" value="1"/>
</dbReference>
<dbReference type="RefSeq" id="WP_106452107.1">
    <property type="nucleotide sequence ID" value="NZ_PXYH01000002.1"/>
</dbReference>
<dbReference type="Gene3D" id="3.40.50.2300">
    <property type="match status" value="2"/>
</dbReference>
<comment type="cofactor">
    <cofactor evidence="1">
        <name>Mg(2+)</name>
        <dbReference type="ChEBI" id="CHEBI:18420"/>
    </cofactor>
</comment>
<gene>
    <name evidence="7" type="ORF">C7I36_02185</name>
</gene>
<keyword evidence="8" id="KW-1185">Reference proteome</keyword>
<evidence type="ECO:0000313" key="8">
    <source>
        <dbReference type="Proteomes" id="UP000242181"/>
    </source>
</evidence>